<protein>
    <submittedName>
        <fullName evidence="3">Uncharacterized protein LOC104228714</fullName>
    </submittedName>
</protein>
<dbReference type="AlphaFoldDB" id="A0A1U7WLU5"/>
<reference evidence="2" key="1">
    <citation type="journal article" date="2013" name="Genome Biol.">
        <title>Reference genomes and transcriptomes of Nicotiana sylvestris and Nicotiana tomentosiformis.</title>
        <authorList>
            <person name="Sierro N."/>
            <person name="Battey J.N."/>
            <person name="Ouadi S."/>
            <person name="Bovet L."/>
            <person name="Goepfert S."/>
            <person name="Bakaher N."/>
            <person name="Peitsch M.C."/>
            <person name="Ivanov N.V."/>
        </authorList>
    </citation>
    <scope>NUCLEOTIDE SEQUENCE [LARGE SCALE GENOMIC DNA]</scope>
</reference>
<dbReference type="InterPro" id="IPR007750">
    <property type="entry name" value="DUF674"/>
</dbReference>
<feature type="compositionally biased region" description="Low complexity" evidence="1">
    <location>
        <begin position="364"/>
        <end position="386"/>
    </location>
</feature>
<dbReference type="STRING" id="4096.A0A1U7WLU5"/>
<keyword evidence="2" id="KW-1185">Reference proteome</keyword>
<evidence type="ECO:0000256" key="1">
    <source>
        <dbReference type="SAM" id="MobiDB-lite"/>
    </source>
</evidence>
<accession>A0A1U7WLU5</accession>
<feature type="compositionally biased region" description="Polar residues" evidence="1">
    <location>
        <begin position="387"/>
        <end position="398"/>
    </location>
</feature>
<dbReference type="Pfam" id="PF05056">
    <property type="entry name" value="DUF674"/>
    <property type="match status" value="1"/>
</dbReference>
<dbReference type="PANTHER" id="PTHR33103:SF71">
    <property type="entry name" value="DUF674 DOMAIN-CONTAINING PROTEIN"/>
    <property type="match status" value="1"/>
</dbReference>
<reference evidence="3" key="2">
    <citation type="submission" date="2025-08" db="UniProtKB">
        <authorList>
            <consortium name="RefSeq"/>
        </authorList>
    </citation>
    <scope>IDENTIFICATION</scope>
    <source>
        <tissue evidence="3">Leaf</tissue>
    </source>
</reference>
<name>A0A1U7WLU5_NICSY</name>
<feature type="region of interest" description="Disordered" evidence="1">
    <location>
        <begin position="355"/>
        <end position="407"/>
    </location>
</feature>
<dbReference type="PANTHER" id="PTHR33103">
    <property type="entry name" value="OS01G0153900 PROTEIN"/>
    <property type="match status" value="1"/>
</dbReference>
<evidence type="ECO:0000313" key="2">
    <source>
        <dbReference type="Proteomes" id="UP000189701"/>
    </source>
</evidence>
<sequence length="407" mass="44710">ATDSQIWQSPKLLIHSKTKRVMFAEAGKECIDFLFHILALPIGSVIRLLTTKGMVGFLGNLYESLENLDNMFIQPNQEKDILLKPKSAAYVTSGPLLLADSPVIKQFYRCYNNHNYTTDDPRTRCPSENVVATGGGLVKEVVTYMVLDELVVKPKSTISSITLLNEFSVKDVGVLKEKVVTLGMEEALLLLKTSLQSKNVLTNSKKYAEHFESHRLLQFLMGLNESYAQSSNQIMMMSPTSTINKAYAMIISEESRRSLTTSSHTVDNQENTTLLSSGNNGAYNPSSIALFTSKGGPNSMNNFRTRKNTVYCYYCNYKGHTRETCYKLNGYPSVFKPKNKYNPAGNFAKGGQGVHTGSTVKASNPGPTGENFGGTTTNFAGSTSANGKATYSQNQISSVGVPHFTPE</sequence>
<evidence type="ECO:0000313" key="3">
    <source>
        <dbReference type="RefSeq" id="XP_009779538.1"/>
    </source>
</evidence>
<dbReference type="Proteomes" id="UP000189701">
    <property type="component" value="Unplaced"/>
</dbReference>
<feature type="region of interest" description="Disordered" evidence="1">
    <location>
        <begin position="260"/>
        <end position="280"/>
    </location>
</feature>
<dbReference type="OrthoDB" id="2014278at2759"/>
<feature type="compositionally biased region" description="Polar residues" evidence="1">
    <location>
        <begin position="264"/>
        <end position="280"/>
    </location>
</feature>
<dbReference type="eggNOG" id="KOG0017">
    <property type="taxonomic scope" value="Eukaryota"/>
</dbReference>
<feature type="non-terminal residue" evidence="3">
    <location>
        <position position="1"/>
    </location>
</feature>
<proteinExistence type="predicted"/>
<organism evidence="2 3">
    <name type="scientific">Nicotiana sylvestris</name>
    <name type="common">Wood tobacco</name>
    <name type="synonym">South American tobacco</name>
    <dbReference type="NCBI Taxonomy" id="4096"/>
    <lineage>
        <taxon>Eukaryota</taxon>
        <taxon>Viridiplantae</taxon>
        <taxon>Streptophyta</taxon>
        <taxon>Embryophyta</taxon>
        <taxon>Tracheophyta</taxon>
        <taxon>Spermatophyta</taxon>
        <taxon>Magnoliopsida</taxon>
        <taxon>eudicotyledons</taxon>
        <taxon>Gunneridae</taxon>
        <taxon>Pentapetalae</taxon>
        <taxon>asterids</taxon>
        <taxon>lamiids</taxon>
        <taxon>Solanales</taxon>
        <taxon>Solanaceae</taxon>
        <taxon>Nicotianoideae</taxon>
        <taxon>Nicotianeae</taxon>
        <taxon>Nicotiana</taxon>
    </lineage>
</organism>
<gene>
    <name evidence="3" type="primary">LOC104228714</name>
</gene>
<dbReference type="RefSeq" id="XP_009779538.1">
    <property type="nucleotide sequence ID" value="XM_009781236.1"/>
</dbReference>